<organism evidence="2 3">
    <name type="scientific">Cucurbitaria berberidis CBS 394.84</name>
    <dbReference type="NCBI Taxonomy" id="1168544"/>
    <lineage>
        <taxon>Eukaryota</taxon>
        <taxon>Fungi</taxon>
        <taxon>Dikarya</taxon>
        <taxon>Ascomycota</taxon>
        <taxon>Pezizomycotina</taxon>
        <taxon>Dothideomycetes</taxon>
        <taxon>Pleosporomycetidae</taxon>
        <taxon>Pleosporales</taxon>
        <taxon>Pleosporineae</taxon>
        <taxon>Cucurbitariaceae</taxon>
        <taxon>Cucurbitaria</taxon>
    </lineage>
</organism>
<evidence type="ECO:0000313" key="3">
    <source>
        <dbReference type="Proteomes" id="UP000800039"/>
    </source>
</evidence>
<gene>
    <name evidence="2" type="ORF">K460DRAFT_359933</name>
</gene>
<dbReference type="Proteomes" id="UP000800039">
    <property type="component" value="Unassembled WGS sequence"/>
</dbReference>
<comment type="caution">
    <text evidence="2">The sequence shown here is derived from an EMBL/GenBank/DDBJ whole genome shotgun (WGS) entry which is preliminary data.</text>
</comment>
<dbReference type="EMBL" id="ML976620">
    <property type="protein sequence ID" value="KAF1840225.1"/>
    <property type="molecule type" value="Genomic_DNA"/>
</dbReference>
<dbReference type="RefSeq" id="XP_040782788.1">
    <property type="nucleotide sequence ID" value="XM_040932231.1"/>
</dbReference>
<dbReference type="InterPro" id="IPR001810">
    <property type="entry name" value="F-box_dom"/>
</dbReference>
<dbReference type="AlphaFoldDB" id="A0A9P4G723"/>
<dbReference type="Gene3D" id="1.20.1280.50">
    <property type="match status" value="1"/>
</dbReference>
<keyword evidence="3" id="KW-1185">Reference proteome</keyword>
<protein>
    <recommendedName>
        <fullName evidence="1">F-box domain-containing protein</fullName>
    </recommendedName>
</protein>
<dbReference type="Pfam" id="PF12937">
    <property type="entry name" value="F-box-like"/>
    <property type="match status" value="1"/>
</dbReference>
<accession>A0A9P4G723</accession>
<sequence>MRDTTSLSSSCIDSKSAKSLNDLPNEILLLIFSHVDPHREDRILGHIPDDPSNPHLINDFLINSKGLCSLALTCKRFLPLAQEQLLYAPVIGGCVTVSRSNLAQTRMICLLRTLLANPERTQYVKQLRLCLPMYEGGAGRLDEVVEVVENSESGASITVKKQAYEAIKSLNLPLHMKERWQFQMSLNVERALVGLFFALRPQLERMCIAQSTSSTRVESTELYDYNYITLYDYMRNPFGLDSQENTGVSVSGFGGLQVTPSLTYLKVVSRLPMKLHGLEVFPNLRTLDMSTKLANYSRRTIRPISALYASPEMRETLQNIHHLRLDFQIKSVGIWDIGARVCLTSILQAFQSLQSLDCYAEPSDSKNPFRSVRAFPHYQANIQHYPDAPPRLDVHAESQDYWDQRIYDARTEITNYQHLVDALVHLRPQLETLRLPGGFWTLPGGMRKPLPRFDGFARLSMLSVPQAAVLSVKLDNMRFADVHGDFELSPVRVLPLSLRHLKVFDADVSFLESEWLRELFVQQKSCNFWPGLVWLEILLGPSCKEGEVEEVMARRSQLDFWAWVKEATFEVFVGRDLEVPQSASSKVLLRD</sequence>
<feature type="domain" description="F-box" evidence="1">
    <location>
        <begin position="20"/>
        <end position="87"/>
    </location>
</feature>
<reference evidence="2" key="1">
    <citation type="submission" date="2020-01" db="EMBL/GenBank/DDBJ databases">
        <authorList>
            <consortium name="DOE Joint Genome Institute"/>
            <person name="Haridas S."/>
            <person name="Albert R."/>
            <person name="Binder M."/>
            <person name="Bloem J."/>
            <person name="Labutti K."/>
            <person name="Salamov A."/>
            <person name="Andreopoulos B."/>
            <person name="Baker S.E."/>
            <person name="Barry K."/>
            <person name="Bills G."/>
            <person name="Bluhm B.H."/>
            <person name="Cannon C."/>
            <person name="Castanera R."/>
            <person name="Culley D.E."/>
            <person name="Daum C."/>
            <person name="Ezra D."/>
            <person name="Gonzalez J.B."/>
            <person name="Henrissat B."/>
            <person name="Kuo A."/>
            <person name="Liang C."/>
            <person name="Lipzen A."/>
            <person name="Lutzoni F."/>
            <person name="Magnuson J."/>
            <person name="Mondo S."/>
            <person name="Nolan M."/>
            <person name="Ohm R."/>
            <person name="Pangilinan J."/>
            <person name="Park H.-J."/>
            <person name="Ramirez L."/>
            <person name="Alfaro M."/>
            <person name="Sun H."/>
            <person name="Tritt A."/>
            <person name="Yoshinaga Y."/>
            <person name="Zwiers L.-H."/>
            <person name="Turgeon B.G."/>
            <person name="Goodwin S.B."/>
            <person name="Spatafora J.W."/>
            <person name="Crous P.W."/>
            <person name="Grigoriev I.V."/>
        </authorList>
    </citation>
    <scope>NUCLEOTIDE SEQUENCE</scope>
    <source>
        <strain evidence="2">CBS 394.84</strain>
    </source>
</reference>
<name>A0A9P4G723_9PLEO</name>
<dbReference type="CDD" id="cd09917">
    <property type="entry name" value="F-box_SF"/>
    <property type="match status" value="1"/>
</dbReference>
<proteinExistence type="predicted"/>
<dbReference type="OrthoDB" id="3719074at2759"/>
<evidence type="ECO:0000313" key="2">
    <source>
        <dbReference type="EMBL" id="KAF1840225.1"/>
    </source>
</evidence>
<dbReference type="GeneID" id="63849482"/>
<evidence type="ECO:0000259" key="1">
    <source>
        <dbReference type="Pfam" id="PF12937"/>
    </source>
</evidence>